<name>A0A0N4X948_HAEPC</name>
<evidence type="ECO:0000313" key="1">
    <source>
        <dbReference type="WBParaSite" id="HPLM_0002089001-mRNA-1"/>
    </source>
</evidence>
<sequence length="56" mass="6338">LFRCWNIGESIFPITGKVVGKKHEIANEFTTIVRIHSDMLRSVNVTIIVRCIHSGT</sequence>
<reference evidence="1" key="1">
    <citation type="submission" date="2017-02" db="UniProtKB">
        <authorList>
            <consortium name="WormBaseParasite"/>
        </authorList>
    </citation>
    <scope>IDENTIFICATION</scope>
</reference>
<protein>
    <submittedName>
        <fullName evidence="1">Ovule protein</fullName>
    </submittedName>
</protein>
<accession>A0A0N4X948</accession>
<dbReference type="WBParaSite" id="HPLM_0002089001-mRNA-1">
    <property type="protein sequence ID" value="HPLM_0002089001-mRNA-1"/>
    <property type="gene ID" value="HPLM_0002089001"/>
</dbReference>
<dbReference type="AlphaFoldDB" id="A0A0N4X948"/>
<organism evidence="1">
    <name type="scientific">Haemonchus placei</name>
    <name type="common">Barber's pole worm</name>
    <dbReference type="NCBI Taxonomy" id="6290"/>
    <lineage>
        <taxon>Eukaryota</taxon>
        <taxon>Metazoa</taxon>
        <taxon>Ecdysozoa</taxon>
        <taxon>Nematoda</taxon>
        <taxon>Chromadorea</taxon>
        <taxon>Rhabditida</taxon>
        <taxon>Rhabditina</taxon>
        <taxon>Rhabditomorpha</taxon>
        <taxon>Strongyloidea</taxon>
        <taxon>Trichostrongylidae</taxon>
        <taxon>Haemonchus</taxon>
    </lineage>
</organism>
<proteinExistence type="predicted"/>